<sequence length="205" mass="23014">MPTPPLNLPDNDTLKRWTHGQILVVPALGRSFVLTNDWENARSGDHPEAYRDGEAWLSRDTQYLPRLNFRVTEAIAAPAKTVAPAGFISGVYWHNAKEGVQVRRDGFRAFPPARRKHQPGEIMEHGKIVIQTRHPRTLEAISRLAERLGTREQSLLLDALYSGLTHIASTRLDPARAEAFLKAFSVTQATDRATQETEQDPFSVL</sequence>
<dbReference type="RefSeq" id="WP_188705498.1">
    <property type="nucleotide sequence ID" value="NZ_BMLX01000005.1"/>
</dbReference>
<accession>A0ABQ2PD95</accession>
<dbReference type="Proteomes" id="UP000637267">
    <property type="component" value="Unassembled WGS sequence"/>
</dbReference>
<organism evidence="1 2">
    <name type="scientific">Silvimonas iriomotensis</name>
    <dbReference type="NCBI Taxonomy" id="449662"/>
    <lineage>
        <taxon>Bacteria</taxon>
        <taxon>Pseudomonadati</taxon>
        <taxon>Pseudomonadota</taxon>
        <taxon>Betaproteobacteria</taxon>
        <taxon>Neisseriales</taxon>
        <taxon>Chitinibacteraceae</taxon>
        <taxon>Silvimonas</taxon>
    </lineage>
</organism>
<protein>
    <submittedName>
        <fullName evidence="1">Uncharacterized protein</fullName>
    </submittedName>
</protein>
<proteinExistence type="predicted"/>
<comment type="caution">
    <text evidence="1">The sequence shown here is derived from an EMBL/GenBank/DDBJ whole genome shotgun (WGS) entry which is preliminary data.</text>
</comment>
<name>A0ABQ2PD95_9NEIS</name>
<gene>
    <name evidence="1" type="ORF">GCM10010970_32440</name>
</gene>
<reference evidence="2" key="1">
    <citation type="journal article" date="2019" name="Int. J. Syst. Evol. Microbiol.">
        <title>The Global Catalogue of Microorganisms (GCM) 10K type strain sequencing project: providing services to taxonomists for standard genome sequencing and annotation.</title>
        <authorList>
            <consortium name="The Broad Institute Genomics Platform"/>
            <consortium name="The Broad Institute Genome Sequencing Center for Infectious Disease"/>
            <person name="Wu L."/>
            <person name="Ma J."/>
        </authorList>
    </citation>
    <scope>NUCLEOTIDE SEQUENCE [LARGE SCALE GENOMIC DNA]</scope>
    <source>
        <strain evidence="2">CGMCC 1.8859</strain>
    </source>
</reference>
<keyword evidence="2" id="KW-1185">Reference proteome</keyword>
<evidence type="ECO:0000313" key="1">
    <source>
        <dbReference type="EMBL" id="GGP23244.1"/>
    </source>
</evidence>
<dbReference type="EMBL" id="BMLX01000005">
    <property type="protein sequence ID" value="GGP23244.1"/>
    <property type="molecule type" value="Genomic_DNA"/>
</dbReference>
<evidence type="ECO:0000313" key="2">
    <source>
        <dbReference type="Proteomes" id="UP000637267"/>
    </source>
</evidence>